<comment type="caution">
    <text evidence="3">The sequence shown here is derived from an EMBL/GenBank/DDBJ whole genome shotgun (WGS) entry which is preliminary data.</text>
</comment>
<accession>A0ABU3MXL0</accession>
<dbReference type="InterPro" id="IPR019301">
    <property type="entry name" value="Flagellar_prot_FlgJ_N"/>
</dbReference>
<reference evidence="3" key="1">
    <citation type="submission" date="2022-04" db="EMBL/GenBank/DDBJ databases">
        <title>Tomato heritable bacteria conferring resistance against bacterial wilt.</title>
        <authorList>
            <person name="Yin J."/>
        </authorList>
    </citation>
    <scope>NUCLEOTIDE SEQUENCE</scope>
    <source>
        <strain evidence="3">Cra20</strain>
    </source>
</reference>
<feature type="region of interest" description="Disordered" evidence="1">
    <location>
        <begin position="1"/>
        <end position="23"/>
    </location>
</feature>
<protein>
    <submittedName>
        <fullName evidence="3">Rod-binding protein</fullName>
    </submittedName>
</protein>
<evidence type="ECO:0000259" key="2">
    <source>
        <dbReference type="Pfam" id="PF10135"/>
    </source>
</evidence>
<name>A0ABU3MXL0_9SPHN</name>
<evidence type="ECO:0000256" key="1">
    <source>
        <dbReference type="SAM" id="MobiDB-lite"/>
    </source>
</evidence>
<gene>
    <name evidence="3" type="ORF">MZO42_00015</name>
</gene>
<dbReference type="EMBL" id="JALMLT010000001">
    <property type="protein sequence ID" value="MDT8757069.1"/>
    <property type="molecule type" value="Genomic_DNA"/>
</dbReference>
<proteinExistence type="predicted"/>
<dbReference type="Pfam" id="PF10135">
    <property type="entry name" value="Rod-binding"/>
    <property type="match status" value="1"/>
</dbReference>
<feature type="domain" description="Flagellar protein FlgJ N-terminal" evidence="2">
    <location>
        <begin position="40"/>
        <end position="85"/>
    </location>
</feature>
<evidence type="ECO:0000313" key="3">
    <source>
        <dbReference type="EMBL" id="MDT8757069.1"/>
    </source>
</evidence>
<organism evidence="3">
    <name type="scientific">Sphingomonas psychrotolerans</name>
    <dbReference type="NCBI Taxonomy" id="1327635"/>
    <lineage>
        <taxon>Bacteria</taxon>
        <taxon>Pseudomonadati</taxon>
        <taxon>Pseudomonadota</taxon>
        <taxon>Alphaproteobacteria</taxon>
        <taxon>Sphingomonadales</taxon>
        <taxon>Sphingomonadaceae</taxon>
        <taxon>Sphingomonas</taxon>
    </lineage>
</organism>
<sequence>MNELAPLSATTSGTPVRKVDPKNAQTAKDFEAMFLGQMTKMMLESVEKGEVNGGAGEEMFKGVLAEKLGTEMANRGGVGLAPMVLDSILKLQQGQ</sequence>